<accession>A0A433BHU5</accession>
<dbReference type="OrthoDB" id="10251508at2759"/>
<dbReference type="AlphaFoldDB" id="A0A433BHU5"/>
<evidence type="ECO:0000313" key="1">
    <source>
        <dbReference type="EMBL" id="RUP25803.1"/>
    </source>
</evidence>
<keyword evidence="2" id="KW-1185">Reference proteome</keyword>
<protein>
    <submittedName>
        <fullName evidence="1">Uncharacterized protein</fullName>
    </submittedName>
</protein>
<gene>
    <name evidence="1" type="ORF">BC936DRAFT_138812</name>
</gene>
<comment type="caution">
    <text evidence="1">The sequence shown here is derived from an EMBL/GenBank/DDBJ whole genome shotgun (WGS) entry which is preliminary data.</text>
</comment>
<organism evidence="1 2">
    <name type="scientific">Jimgerdemannia flammicorona</name>
    <dbReference type="NCBI Taxonomy" id="994334"/>
    <lineage>
        <taxon>Eukaryota</taxon>
        <taxon>Fungi</taxon>
        <taxon>Fungi incertae sedis</taxon>
        <taxon>Mucoromycota</taxon>
        <taxon>Mucoromycotina</taxon>
        <taxon>Endogonomycetes</taxon>
        <taxon>Endogonales</taxon>
        <taxon>Endogonaceae</taxon>
        <taxon>Jimgerdemannia</taxon>
    </lineage>
</organism>
<dbReference type="Proteomes" id="UP000268093">
    <property type="component" value="Unassembled WGS sequence"/>
</dbReference>
<proteinExistence type="predicted"/>
<sequence length="99" mass="10511">MSTLFTCRSRGNIILDLDSHRATNLLLDLVQKTPTATRSATDLIISKEKEFYLAVAPLGAADLDGPGVTVARITSGDPARGNMAVDTVRDLVAGQVVQD</sequence>
<dbReference type="EMBL" id="RBNI01013768">
    <property type="protein sequence ID" value="RUP25803.1"/>
    <property type="molecule type" value="Genomic_DNA"/>
</dbReference>
<reference evidence="1 2" key="1">
    <citation type="journal article" date="2018" name="New Phytol.">
        <title>Phylogenomics of Endogonaceae and evolution of mycorrhizas within Mucoromycota.</title>
        <authorList>
            <person name="Chang Y."/>
            <person name="Desiro A."/>
            <person name="Na H."/>
            <person name="Sandor L."/>
            <person name="Lipzen A."/>
            <person name="Clum A."/>
            <person name="Barry K."/>
            <person name="Grigoriev I.V."/>
            <person name="Martin F.M."/>
            <person name="Stajich J.E."/>
            <person name="Smith M.E."/>
            <person name="Bonito G."/>
            <person name="Spatafora J.W."/>
        </authorList>
    </citation>
    <scope>NUCLEOTIDE SEQUENCE [LARGE SCALE GENOMIC DNA]</scope>
    <source>
        <strain evidence="1 2">GMNB39</strain>
    </source>
</reference>
<evidence type="ECO:0000313" key="2">
    <source>
        <dbReference type="Proteomes" id="UP000268093"/>
    </source>
</evidence>
<name>A0A433BHU5_9FUNG</name>